<dbReference type="EMBL" id="BPLR01018255">
    <property type="protein sequence ID" value="GIY98089.1"/>
    <property type="molecule type" value="Genomic_DNA"/>
</dbReference>
<proteinExistence type="predicted"/>
<evidence type="ECO:0000313" key="2">
    <source>
        <dbReference type="Proteomes" id="UP001054945"/>
    </source>
</evidence>
<evidence type="ECO:0000313" key="1">
    <source>
        <dbReference type="EMBL" id="GIY98089.1"/>
    </source>
</evidence>
<keyword evidence="2" id="KW-1185">Reference proteome</keyword>
<sequence length="109" mass="12223">MEISVQMNGSNDNGNSIPYFAPGRLLKDAVKKYRFVALHFGSLYDKDLDISNILPPNSITFSESQMIEYFKLMSSSNSTSISSRNDIPEIKALTVSKSEQGSHRKLLFN</sequence>
<dbReference type="Proteomes" id="UP001054945">
    <property type="component" value="Unassembled WGS sequence"/>
</dbReference>
<gene>
    <name evidence="1" type="ORF">CEXT_436711</name>
</gene>
<name>A0AAV4XW42_CAEEX</name>
<reference evidence="1 2" key="1">
    <citation type="submission" date="2021-06" db="EMBL/GenBank/DDBJ databases">
        <title>Caerostris extrusa draft genome.</title>
        <authorList>
            <person name="Kono N."/>
            <person name="Arakawa K."/>
        </authorList>
    </citation>
    <scope>NUCLEOTIDE SEQUENCE [LARGE SCALE GENOMIC DNA]</scope>
</reference>
<comment type="caution">
    <text evidence="1">The sequence shown here is derived from an EMBL/GenBank/DDBJ whole genome shotgun (WGS) entry which is preliminary data.</text>
</comment>
<dbReference type="AlphaFoldDB" id="A0AAV4XW42"/>
<organism evidence="1 2">
    <name type="scientific">Caerostris extrusa</name>
    <name type="common">Bark spider</name>
    <name type="synonym">Caerostris bankana</name>
    <dbReference type="NCBI Taxonomy" id="172846"/>
    <lineage>
        <taxon>Eukaryota</taxon>
        <taxon>Metazoa</taxon>
        <taxon>Ecdysozoa</taxon>
        <taxon>Arthropoda</taxon>
        <taxon>Chelicerata</taxon>
        <taxon>Arachnida</taxon>
        <taxon>Araneae</taxon>
        <taxon>Araneomorphae</taxon>
        <taxon>Entelegynae</taxon>
        <taxon>Araneoidea</taxon>
        <taxon>Araneidae</taxon>
        <taxon>Caerostris</taxon>
    </lineage>
</organism>
<protein>
    <submittedName>
        <fullName evidence="1">Uncharacterized protein</fullName>
    </submittedName>
</protein>
<accession>A0AAV4XW42</accession>